<dbReference type="PROSITE" id="PS50234">
    <property type="entry name" value="VWFA"/>
    <property type="match status" value="1"/>
</dbReference>
<dbReference type="PANTHER" id="PTHR10223">
    <property type="entry name" value="26S PROTEASOME NON-ATPASE REGULATORY SUBUNIT 4"/>
    <property type="match status" value="1"/>
</dbReference>
<comment type="caution">
    <text evidence="5">The sequence shown here is derived from an EMBL/GenBank/DDBJ whole genome shotgun (WGS) entry which is preliminary data.</text>
</comment>
<dbReference type="Pfam" id="PF13519">
    <property type="entry name" value="VWA_2"/>
    <property type="match status" value="1"/>
</dbReference>
<reference evidence="5 6" key="1">
    <citation type="submission" date="2024-02" db="EMBL/GenBank/DDBJ databases">
        <title>De novo assembly and annotation of 12 fungi associated with fruit tree decline syndrome in Ontario, Canada.</title>
        <authorList>
            <person name="Sulman M."/>
            <person name="Ellouze W."/>
            <person name="Ilyukhin E."/>
        </authorList>
    </citation>
    <scope>NUCLEOTIDE SEQUENCE [LARGE SCALE GENOMIC DNA]</scope>
    <source>
        <strain evidence="5 6">M11/M66-122</strain>
    </source>
</reference>
<feature type="compositionally biased region" description="Gly residues" evidence="3">
    <location>
        <begin position="202"/>
        <end position="218"/>
    </location>
</feature>
<sequence>MPLTACMIVVDNSESSRNGDFQPSRFEAQADSVNIVADHVLQDNPESSVGLMSMGGKGPEVLTTLTTERGRILGGLHRTKSKIAGSCHLATAIQIASLALKHRQNKAQRQRIMVFVCSPVADEEKKLVSLAKKMKKGNIDVDFILFGEIDDDVQKKLEAFNNVVRGSDSSHFVVAPADGRLLSDQLLSTPILLGEGAAAAAGGAGGSGAGGAGGGGDFGDFDFDPSTDPELALALRMSMEEENARQAKEAKAKEDASGKSNLEGIKEEDEAQPLLNQQGEPSGSGSSSSGGAKKDDKKDDKKDGGDKMDTS</sequence>
<dbReference type="PANTHER" id="PTHR10223:SF0">
    <property type="entry name" value="26S PROTEASOME NON-ATPASE REGULATORY SUBUNIT 4"/>
    <property type="match status" value="1"/>
</dbReference>
<keyword evidence="6" id="KW-1185">Reference proteome</keyword>
<dbReference type="GO" id="GO:0043161">
    <property type="term" value="P:proteasome-mediated ubiquitin-dependent protein catabolic process"/>
    <property type="evidence" value="ECO:0007669"/>
    <property type="project" value="TreeGrafter"/>
</dbReference>
<keyword evidence="2 5" id="KW-0647">Proteasome</keyword>
<evidence type="ECO:0000313" key="5">
    <source>
        <dbReference type="EMBL" id="KAK7745240.1"/>
    </source>
</evidence>
<name>A0AAN9UF27_9PEZI</name>
<feature type="domain" description="VWFA" evidence="4">
    <location>
        <begin position="5"/>
        <end position="191"/>
    </location>
</feature>
<evidence type="ECO:0000256" key="1">
    <source>
        <dbReference type="ARBA" id="ARBA00005574"/>
    </source>
</evidence>
<evidence type="ECO:0000256" key="2">
    <source>
        <dbReference type="ARBA" id="ARBA00022942"/>
    </source>
</evidence>
<dbReference type="GO" id="GO:0005829">
    <property type="term" value="C:cytosol"/>
    <property type="evidence" value="ECO:0007669"/>
    <property type="project" value="TreeGrafter"/>
</dbReference>
<organism evidence="5 6">
    <name type="scientific">Diatrype stigma</name>
    <dbReference type="NCBI Taxonomy" id="117547"/>
    <lineage>
        <taxon>Eukaryota</taxon>
        <taxon>Fungi</taxon>
        <taxon>Dikarya</taxon>
        <taxon>Ascomycota</taxon>
        <taxon>Pezizomycotina</taxon>
        <taxon>Sordariomycetes</taxon>
        <taxon>Xylariomycetidae</taxon>
        <taxon>Xylariales</taxon>
        <taxon>Diatrypaceae</taxon>
        <taxon>Diatrype</taxon>
    </lineage>
</organism>
<dbReference type="GO" id="GO:0005634">
    <property type="term" value="C:nucleus"/>
    <property type="evidence" value="ECO:0007669"/>
    <property type="project" value="TreeGrafter"/>
</dbReference>
<dbReference type="FunFam" id="3.40.50.410:FF:000005">
    <property type="entry name" value="26S proteasome non-ATPase regulatory subunit 4"/>
    <property type="match status" value="1"/>
</dbReference>
<evidence type="ECO:0000256" key="3">
    <source>
        <dbReference type="SAM" id="MobiDB-lite"/>
    </source>
</evidence>
<evidence type="ECO:0000313" key="6">
    <source>
        <dbReference type="Proteomes" id="UP001320420"/>
    </source>
</evidence>
<dbReference type="EMBL" id="JAKJXP020000109">
    <property type="protein sequence ID" value="KAK7745240.1"/>
    <property type="molecule type" value="Genomic_DNA"/>
</dbReference>
<dbReference type="FunFam" id="1.10.287.3990:FF:000001">
    <property type="entry name" value="26S proteasome regulatory subunit S5A"/>
    <property type="match status" value="1"/>
</dbReference>
<evidence type="ECO:0000259" key="4">
    <source>
        <dbReference type="PROSITE" id="PS50234"/>
    </source>
</evidence>
<feature type="region of interest" description="Disordered" evidence="3">
    <location>
        <begin position="199"/>
        <end position="225"/>
    </location>
</feature>
<dbReference type="Gene3D" id="1.10.287.3990">
    <property type="match status" value="1"/>
</dbReference>
<comment type="similarity">
    <text evidence="1">Belongs to the proteasome subunit S5A family.</text>
</comment>
<proteinExistence type="inferred from homology"/>
<feature type="region of interest" description="Disordered" evidence="3">
    <location>
        <begin position="240"/>
        <end position="311"/>
    </location>
</feature>
<accession>A0AAN9UF27</accession>
<dbReference type="Proteomes" id="UP001320420">
    <property type="component" value="Unassembled WGS sequence"/>
</dbReference>
<protein>
    <submittedName>
        <fullName evidence="5">Proteasome regulatory particle base subunit rpn10</fullName>
    </submittedName>
</protein>
<gene>
    <name evidence="5" type="primary">RPN10</name>
    <name evidence="5" type="ORF">SLS62_009792</name>
</gene>
<dbReference type="SUPFAM" id="SSF53300">
    <property type="entry name" value="vWA-like"/>
    <property type="match status" value="1"/>
</dbReference>
<dbReference type="GO" id="GO:0036435">
    <property type="term" value="F:K48-linked polyubiquitin modification-dependent protein binding"/>
    <property type="evidence" value="ECO:0007669"/>
    <property type="project" value="UniProtKB-ARBA"/>
</dbReference>
<dbReference type="InterPro" id="IPR002035">
    <property type="entry name" value="VWF_A"/>
</dbReference>
<dbReference type="AlphaFoldDB" id="A0AAN9UF27"/>
<dbReference type="InterPro" id="IPR027040">
    <property type="entry name" value="PSMD4"/>
</dbReference>
<dbReference type="Gene3D" id="3.40.50.410">
    <property type="entry name" value="von Willebrand factor, type A domain"/>
    <property type="match status" value="1"/>
</dbReference>
<dbReference type="InterPro" id="IPR003903">
    <property type="entry name" value="UIM_dom"/>
</dbReference>
<dbReference type="GO" id="GO:0008540">
    <property type="term" value="C:proteasome regulatory particle, base subcomplex"/>
    <property type="evidence" value="ECO:0007669"/>
    <property type="project" value="TreeGrafter"/>
</dbReference>
<feature type="compositionally biased region" description="Basic and acidic residues" evidence="3">
    <location>
        <begin position="292"/>
        <end position="311"/>
    </location>
</feature>
<feature type="compositionally biased region" description="Basic and acidic residues" evidence="3">
    <location>
        <begin position="240"/>
        <end position="257"/>
    </location>
</feature>
<dbReference type="InterPro" id="IPR036465">
    <property type="entry name" value="vWFA_dom_sf"/>
</dbReference>
<dbReference type="PROSITE" id="PS50330">
    <property type="entry name" value="UIM"/>
    <property type="match status" value="1"/>
</dbReference>
<dbReference type="SMART" id="SM00327">
    <property type="entry name" value="VWA"/>
    <property type="match status" value="1"/>
</dbReference>